<protein>
    <recommendedName>
        <fullName evidence="3">FAM69 protein-kinase domain-containing protein</fullName>
    </recommendedName>
</protein>
<keyword evidence="2" id="KW-1185">Reference proteome</keyword>
<feature type="non-terminal residue" evidence="1">
    <location>
        <position position="196"/>
    </location>
</feature>
<reference evidence="1 2" key="1">
    <citation type="submission" date="2018-11" db="EMBL/GenBank/DDBJ databases">
        <authorList>
            <consortium name="Pathogen Informatics"/>
        </authorList>
    </citation>
    <scope>NUCLEOTIDE SEQUENCE [LARGE SCALE GENOMIC DNA]</scope>
</reference>
<dbReference type="PANTHER" id="PTHR21093">
    <property type="entry name" value="DIVERGENT PROTEIN KINASE DOMAIN 1C-RELATED"/>
    <property type="match status" value="1"/>
</dbReference>
<name>A0A3P6QYN3_CYLGO</name>
<gene>
    <name evidence="1" type="ORF">CGOC_LOCUS3401</name>
</gene>
<evidence type="ECO:0008006" key="3">
    <source>
        <dbReference type="Google" id="ProtNLM"/>
    </source>
</evidence>
<dbReference type="OrthoDB" id="8543887at2759"/>
<dbReference type="PANTHER" id="PTHR21093:SF2">
    <property type="entry name" value="DIVERGENT PROTEIN KINASE DOMAIN 1C"/>
    <property type="match status" value="1"/>
</dbReference>
<dbReference type="AlphaFoldDB" id="A0A3P6QYN3"/>
<organism evidence="1 2">
    <name type="scientific">Cylicostephanus goldi</name>
    <name type="common">Nematode worm</name>
    <dbReference type="NCBI Taxonomy" id="71465"/>
    <lineage>
        <taxon>Eukaryota</taxon>
        <taxon>Metazoa</taxon>
        <taxon>Ecdysozoa</taxon>
        <taxon>Nematoda</taxon>
        <taxon>Chromadorea</taxon>
        <taxon>Rhabditida</taxon>
        <taxon>Rhabditina</taxon>
        <taxon>Rhabditomorpha</taxon>
        <taxon>Strongyloidea</taxon>
        <taxon>Strongylidae</taxon>
        <taxon>Cylicostephanus</taxon>
    </lineage>
</organism>
<evidence type="ECO:0000313" key="2">
    <source>
        <dbReference type="Proteomes" id="UP000271889"/>
    </source>
</evidence>
<dbReference type="EMBL" id="UYRV01008573">
    <property type="protein sequence ID" value="VDK55716.1"/>
    <property type="molecule type" value="Genomic_DNA"/>
</dbReference>
<dbReference type="Proteomes" id="UP000271889">
    <property type="component" value="Unassembled WGS sequence"/>
</dbReference>
<sequence>MTAYCYRAIEVLTELCDAFQDGLVSGDLCNRLCYYRDWKVTDYYEGHKVVLVLKDGGQTAVLKSIHPSMSDFSRLDRKLSYDEFSDKVLALINDELRLGWPRHYKKHLMETLWPTLRRTPGEQMSAVDRESLWTLLQQPEFILFRVLPLTRIIGTCGQFYSSEALVAFRMKGYYMNLKGKILVHIMGTLKLFHEFI</sequence>
<evidence type="ECO:0000313" key="1">
    <source>
        <dbReference type="EMBL" id="VDK55716.1"/>
    </source>
</evidence>
<accession>A0A3P6QYN3</accession>
<proteinExistence type="predicted"/>